<protein>
    <recommendedName>
        <fullName evidence="2">C2H2-type domain-containing protein</fullName>
    </recommendedName>
</protein>
<dbReference type="PROSITE" id="PS50157">
    <property type="entry name" value="ZINC_FINGER_C2H2_2"/>
    <property type="match status" value="1"/>
</dbReference>
<dbReference type="EMBL" id="CM004391">
    <property type="protein sequence ID" value="OAY50520.1"/>
    <property type="molecule type" value="Genomic_DNA"/>
</dbReference>
<name>A0A2C9VW82_MANES</name>
<dbReference type="InterPro" id="IPR013087">
    <property type="entry name" value="Znf_C2H2_type"/>
</dbReference>
<dbReference type="SMART" id="SM00355">
    <property type="entry name" value="ZnF_C2H2"/>
    <property type="match status" value="2"/>
</dbReference>
<sequence length="162" mass="19386">MDPFFSSHEVNEDTMGLVLLFSTEEDMEDTEERVPFKCLHDREEFSELDDFLAHNKEFHRGFKKRCKVCHNVFREKKQIKGHVKKFHENDEFACIHDGRCFQKINGFHLHNNDCHRKFRQVCPHSKCSNVFNGEHTLQLHLLQEHQPSRGRSCHKMASRQRH</sequence>
<evidence type="ECO:0000256" key="1">
    <source>
        <dbReference type="PROSITE-ProRule" id="PRU00042"/>
    </source>
</evidence>
<dbReference type="AlphaFoldDB" id="A0A2C9VW82"/>
<accession>A0A2C9VW82</accession>
<dbReference type="GO" id="GO:0008270">
    <property type="term" value="F:zinc ion binding"/>
    <property type="evidence" value="ECO:0007669"/>
    <property type="project" value="UniProtKB-KW"/>
</dbReference>
<dbReference type="PROSITE" id="PS00028">
    <property type="entry name" value="ZINC_FINGER_C2H2_1"/>
    <property type="match status" value="2"/>
</dbReference>
<keyword evidence="1" id="KW-0863">Zinc-finger</keyword>
<proteinExistence type="predicted"/>
<gene>
    <name evidence="3" type="ORF">MANES_05G142700</name>
</gene>
<reference evidence="3" key="1">
    <citation type="submission" date="2016-02" db="EMBL/GenBank/DDBJ databases">
        <title>WGS assembly of Manihot esculenta.</title>
        <authorList>
            <person name="Bredeson J.V."/>
            <person name="Prochnik S.E."/>
            <person name="Lyons J.B."/>
            <person name="Schmutz J."/>
            <person name="Grimwood J."/>
            <person name="Vrebalov J."/>
            <person name="Bart R.S."/>
            <person name="Amuge T."/>
            <person name="Ferguson M.E."/>
            <person name="Green R."/>
            <person name="Putnam N."/>
            <person name="Stites J."/>
            <person name="Rounsley S."/>
            <person name="Rokhsar D.S."/>
        </authorList>
    </citation>
    <scope>NUCLEOTIDE SEQUENCE [LARGE SCALE GENOMIC DNA]</scope>
    <source>
        <tissue evidence="3">Leaf</tissue>
    </source>
</reference>
<keyword evidence="1" id="KW-0862">Zinc</keyword>
<keyword evidence="1" id="KW-0479">Metal-binding</keyword>
<organism evidence="3">
    <name type="scientific">Manihot esculenta</name>
    <name type="common">Cassava</name>
    <name type="synonym">Jatropha manihot</name>
    <dbReference type="NCBI Taxonomy" id="3983"/>
    <lineage>
        <taxon>Eukaryota</taxon>
        <taxon>Viridiplantae</taxon>
        <taxon>Streptophyta</taxon>
        <taxon>Embryophyta</taxon>
        <taxon>Tracheophyta</taxon>
        <taxon>Spermatophyta</taxon>
        <taxon>Magnoliopsida</taxon>
        <taxon>eudicotyledons</taxon>
        <taxon>Gunneridae</taxon>
        <taxon>Pentapetalae</taxon>
        <taxon>rosids</taxon>
        <taxon>fabids</taxon>
        <taxon>Malpighiales</taxon>
        <taxon>Euphorbiaceae</taxon>
        <taxon>Crotonoideae</taxon>
        <taxon>Manihoteae</taxon>
        <taxon>Manihot</taxon>
    </lineage>
</organism>
<feature type="domain" description="C2H2-type" evidence="2">
    <location>
        <begin position="64"/>
        <end position="92"/>
    </location>
</feature>
<evidence type="ECO:0000259" key="2">
    <source>
        <dbReference type="PROSITE" id="PS50157"/>
    </source>
</evidence>
<dbReference type="Gene3D" id="3.30.160.60">
    <property type="entry name" value="Classic Zinc Finger"/>
    <property type="match status" value="1"/>
</dbReference>
<evidence type="ECO:0000313" key="3">
    <source>
        <dbReference type="EMBL" id="OAY50520.1"/>
    </source>
</evidence>